<reference evidence="2 3" key="1">
    <citation type="submission" date="2019-07" db="EMBL/GenBank/DDBJ databases">
        <title>Qingshengfaniella alkalisoli gen. nov., sp. nov., isolated from saline soil.</title>
        <authorList>
            <person name="Xu L."/>
            <person name="Huang X.-X."/>
            <person name="Sun J.-Q."/>
        </authorList>
    </citation>
    <scope>NUCLEOTIDE SEQUENCE [LARGE SCALE GENOMIC DNA]</scope>
    <source>
        <strain evidence="2 3">DSM 27279</strain>
    </source>
</reference>
<dbReference type="EMBL" id="VLTJ01000003">
    <property type="protein sequence ID" value="TSH98846.1"/>
    <property type="molecule type" value="Genomic_DNA"/>
</dbReference>
<dbReference type="InterPro" id="IPR042100">
    <property type="entry name" value="Bug_dom1"/>
</dbReference>
<dbReference type="InterPro" id="IPR005064">
    <property type="entry name" value="BUG"/>
</dbReference>
<gene>
    <name evidence="2" type="ORF">FOZ76_01650</name>
</gene>
<dbReference type="RefSeq" id="WP_143946384.1">
    <property type="nucleotide sequence ID" value="NZ_BAABMB010000001.1"/>
</dbReference>
<dbReference type="AlphaFoldDB" id="A0A556B0Y0"/>
<comment type="caution">
    <text evidence="2">The sequence shown here is derived from an EMBL/GenBank/DDBJ whole genome shotgun (WGS) entry which is preliminary data.</text>
</comment>
<dbReference type="CDD" id="cd07012">
    <property type="entry name" value="PBP2_Bug_TTT"/>
    <property type="match status" value="1"/>
</dbReference>
<dbReference type="Proteomes" id="UP000318405">
    <property type="component" value="Unassembled WGS sequence"/>
</dbReference>
<dbReference type="SUPFAM" id="SSF53850">
    <property type="entry name" value="Periplasmic binding protein-like II"/>
    <property type="match status" value="1"/>
</dbReference>
<name>A0A556B0Y0_9BURK</name>
<dbReference type="PIRSF" id="PIRSF017082">
    <property type="entry name" value="YflP"/>
    <property type="match status" value="1"/>
</dbReference>
<evidence type="ECO:0000313" key="2">
    <source>
        <dbReference type="EMBL" id="TSH98846.1"/>
    </source>
</evidence>
<dbReference type="Gene3D" id="3.40.190.150">
    <property type="entry name" value="Bordetella uptake gene, domain 1"/>
    <property type="match status" value="1"/>
</dbReference>
<protein>
    <submittedName>
        <fullName evidence="2">Tripartite tricarboxylate transporter substrate binding protein</fullName>
    </submittedName>
</protein>
<keyword evidence="3" id="KW-1185">Reference proteome</keyword>
<dbReference type="PANTHER" id="PTHR42928">
    <property type="entry name" value="TRICARBOXYLATE-BINDING PROTEIN"/>
    <property type="match status" value="1"/>
</dbReference>
<accession>A0A556B0Y0</accession>
<dbReference type="PANTHER" id="PTHR42928:SF5">
    <property type="entry name" value="BLR1237 PROTEIN"/>
    <property type="match status" value="1"/>
</dbReference>
<dbReference type="Pfam" id="PF03401">
    <property type="entry name" value="TctC"/>
    <property type="match status" value="1"/>
</dbReference>
<comment type="similarity">
    <text evidence="1">Belongs to the UPF0065 (bug) family.</text>
</comment>
<organism evidence="2 3">
    <name type="scientific">Verticiella sediminum</name>
    <dbReference type="NCBI Taxonomy" id="1247510"/>
    <lineage>
        <taxon>Bacteria</taxon>
        <taxon>Pseudomonadati</taxon>
        <taxon>Pseudomonadota</taxon>
        <taxon>Betaproteobacteria</taxon>
        <taxon>Burkholderiales</taxon>
        <taxon>Alcaligenaceae</taxon>
        <taxon>Verticiella</taxon>
    </lineage>
</organism>
<proteinExistence type="inferred from homology"/>
<evidence type="ECO:0000313" key="3">
    <source>
        <dbReference type="Proteomes" id="UP000318405"/>
    </source>
</evidence>
<evidence type="ECO:0000256" key="1">
    <source>
        <dbReference type="ARBA" id="ARBA00006987"/>
    </source>
</evidence>
<sequence length="321" mass="34612">MPISRRHFTAALALTPALGLPAWGQQGNWPNKPLRVICPYPPGGSADIITRFVSDRISKELGQPVIVENRPGAGATLGTEFAVRMEPDGYNFFITPTATVTVAPWLRPVKYAPDSFAAIAKLSSSYGLISARKDAPFSDYREFVAAAKANPGKYTFASNGVGSIVHLTAVRLHSMAGIDVVHVPYKGAIESMNDMLGGRIDLMYDPVTLPRVQEGALKALATSGLQRNPALPELPTLQEQGFELNTASWFGLFAPKGTPADIVERMAQAAEQSLSGPEVRAQLELSSMYPDFEGPAAFGKRVQADAATMRDIIKKENIKVE</sequence>
<dbReference type="OrthoDB" id="8678477at2"/>
<dbReference type="Gene3D" id="3.40.190.10">
    <property type="entry name" value="Periplasmic binding protein-like II"/>
    <property type="match status" value="1"/>
</dbReference>